<evidence type="ECO:0000256" key="1">
    <source>
        <dbReference type="ARBA" id="ARBA00009508"/>
    </source>
</evidence>
<protein>
    <recommendedName>
        <fullName evidence="2">Complex 1 LYR protein domain-containing protein</fullName>
    </recommendedName>
</protein>
<dbReference type="EMBL" id="KN831780">
    <property type="protein sequence ID" value="KIM41550.1"/>
    <property type="molecule type" value="Genomic_DNA"/>
</dbReference>
<keyword evidence="4" id="KW-1185">Reference proteome</keyword>
<evidence type="ECO:0000313" key="4">
    <source>
        <dbReference type="Proteomes" id="UP000053424"/>
    </source>
</evidence>
<dbReference type="Proteomes" id="UP000053424">
    <property type="component" value="Unassembled WGS sequence"/>
</dbReference>
<dbReference type="HOGENOM" id="CLU_120076_2_1_1"/>
<dbReference type="STRING" id="686832.A0A0C3BYA2"/>
<dbReference type="InterPro" id="IPR045297">
    <property type="entry name" value="Complex1_LYR_LYRM4"/>
</dbReference>
<organism evidence="3 4">
    <name type="scientific">Hebeloma cylindrosporum</name>
    <dbReference type="NCBI Taxonomy" id="76867"/>
    <lineage>
        <taxon>Eukaryota</taxon>
        <taxon>Fungi</taxon>
        <taxon>Dikarya</taxon>
        <taxon>Basidiomycota</taxon>
        <taxon>Agaricomycotina</taxon>
        <taxon>Agaricomycetes</taxon>
        <taxon>Agaricomycetidae</taxon>
        <taxon>Agaricales</taxon>
        <taxon>Agaricineae</taxon>
        <taxon>Hymenogastraceae</taxon>
        <taxon>Hebeloma</taxon>
    </lineage>
</organism>
<sequence>MSAVGTPSRQAILSLYHNMLRTSQTFSSYNFREYFVSRTKETFRTMQNESDPEKVRSLYSDAVKDLTVLRRSAIVNQLYGGWKLAVEVKEEEKKPDMIMERSDS</sequence>
<reference evidence="4" key="2">
    <citation type="submission" date="2015-01" db="EMBL/GenBank/DDBJ databases">
        <title>Evolutionary Origins and Diversification of the Mycorrhizal Mutualists.</title>
        <authorList>
            <consortium name="DOE Joint Genome Institute"/>
            <consortium name="Mycorrhizal Genomics Consortium"/>
            <person name="Kohler A."/>
            <person name="Kuo A."/>
            <person name="Nagy L.G."/>
            <person name="Floudas D."/>
            <person name="Copeland A."/>
            <person name="Barry K.W."/>
            <person name="Cichocki N."/>
            <person name="Veneault-Fourrey C."/>
            <person name="LaButti K."/>
            <person name="Lindquist E.A."/>
            <person name="Lipzen A."/>
            <person name="Lundell T."/>
            <person name="Morin E."/>
            <person name="Murat C."/>
            <person name="Riley R."/>
            <person name="Ohm R."/>
            <person name="Sun H."/>
            <person name="Tunlid A."/>
            <person name="Henrissat B."/>
            <person name="Grigoriev I.V."/>
            <person name="Hibbett D.S."/>
            <person name="Martin F."/>
        </authorList>
    </citation>
    <scope>NUCLEOTIDE SEQUENCE [LARGE SCALE GENOMIC DNA]</scope>
    <source>
        <strain evidence="4">h7</strain>
    </source>
</reference>
<reference evidence="3 4" key="1">
    <citation type="submission" date="2014-04" db="EMBL/GenBank/DDBJ databases">
        <authorList>
            <consortium name="DOE Joint Genome Institute"/>
            <person name="Kuo A."/>
            <person name="Gay G."/>
            <person name="Dore J."/>
            <person name="Kohler A."/>
            <person name="Nagy L.G."/>
            <person name="Floudas D."/>
            <person name="Copeland A."/>
            <person name="Barry K.W."/>
            <person name="Cichocki N."/>
            <person name="Veneault-Fourrey C."/>
            <person name="LaButti K."/>
            <person name="Lindquist E.A."/>
            <person name="Lipzen A."/>
            <person name="Lundell T."/>
            <person name="Morin E."/>
            <person name="Murat C."/>
            <person name="Sun H."/>
            <person name="Tunlid A."/>
            <person name="Henrissat B."/>
            <person name="Grigoriev I.V."/>
            <person name="Hibbett D.S."/>
            <person name="Martin F."/>
            <person name="Nordberg H.P."/>
            <person name="Cantor M.N."/>
            <person name="Hua S.X."/>
        </authorList>
    </citation>
    <scope>NUCLEOTIDE SEQUENCE [LARGE SCALE GENOMIC DNA]</scope>
    <source>
        <strain evidence="4">h7</strain>
    </source>
</reference>
<dbReference type="CDD" id="cd20264">
    <property type="entry name" value="Complex1_LYR_LYRM4"/>
    <property type="match status" value="1"/>
</dbReference>
<dbReference type="InterPro" id="IPR008011">
    <property type="entry name" value="Complex1_LYR_dom"/>
</dbReference>
<dbReference type="InterPro" id="IPR051522">
    <property type="entry name" value="ISC_assembly_LYR"/>
</dbReference>
<dbReference type="OrthoDB" id="275715at2759"/>
<evidence type="ECO:0000313" key="3">
    <source>
        <dbReference type="EMBL" id="KIM41550.1"/>
    </source>
</evidence>
<dbReference type="GO" id="GO:1990221">
    <property type="term" value="C:L-cysteine desulfurase complex"/>
    <property type="evidence" value="ECO:0007669"/>
    <property type="project" value="TreeGrafter"/>
</dbReference>
<gene>
    <name evidence="3" type="ORF">M413DRAFT_71714</name>
</gene>
<proteinExistence type="inferred from homology"/>
<dbReference type="Pfam" id="PF05347">
    <property type="entry name" value="Complex1_LYR"/>
    <property type="match status" value="1"/>
</dbReference>
<name>A0A0C3BYA2_HEBCY</name>
<evidence type="ECO:0000259" key="2">
    <source>
        <dbReference type="Pfam" id="PF05347"/>
    </source>
</evidence>
<dbReference type="AlphaFoldDB" id="A0A0C3BYA2"/>
<comment type="similarity">
    <text evidence="1">Belongs to the complex I LYR family.</text>
</comment>
<feature type="domain" description="Complex 1 LYR protein" evidence="2">
    <location>
        <begin position="10"/>
        <end position="67"/>
    </location>
</feature>
<dbReference type="GO" id="GO:0016226">
    <property type="term" value="P:iron-sulfur cluster assembly"/>
    <property type="evidence" value="ECO:0007669"/>
    <property type="project" value="InterPro"/>
</dbReference>
<dbReference type="PANTHER" id="PTHR13166:SF7">
    <property type="entry name" value="LYR MOTIF-CONTAINING PROTEIN 4"/>
    <property type="match status" value="1"/>
</dbReference>
<accession>A0A0C3BYA2</accession>
<dbReference type="GO" id="GO:0005739">
    <property type="term" value="C:mitochondrion"/>
    <property type="evidence" value="ECO:0007669"/>
    <property type="project" value="TreeGrafter"/>
</dbReference>
<dbReference type="PANTHER" id="PTHR13166">
    <property type="entry name" value="PROTEIN C6ORF149"/>
    <property type="match status" value="1"/>
</dbReference>